<dbReference type="NCBIfam" id="TIGR02669">
    <property type="entry name" value="SpoIID_LytB"/>
    <property type="match status" value="1"/>
</dbReference>
<evidence type="ECO:0000256" key="1">
    <source>
        <dbReference type="SAM" id="SignalP"/>
    </source>
</evidence>
<evidence type="ECO:0000259" key="2">
    <source>
        <dbReference type="Pfam" id="PF08486"/>
    </source>
</evidence>
<evidence type="ECO:0000313" key="3">
    <source>
        <dbReference type="EMBL" id="WBW50645.1"/>
    </source>
</evidence>
<dbReference type="PANTHER" id="PTHR30032:SF4">
    <property type="entry name" value="AMIDASE ENHANCER"/>
    <property type="match status" value="1"/>
</dbReference>
<organism evidence="3 4">
    <name type="scientific">Peptoniphilus equinus</name>
    <dbReference type="NCBI Taxonomy" id="3016343"/>
    <lineage>
        <taxon>Bacteria</taxon>
        <taxon>Bacillati</taxon>
        <taxon>Bacillota</taxon>
        <taxon>Tissierellia</taxon>
        <taxon>Tissierellales</taxon>
        <taxon>Peptoniphilaceae</taxon>
        <taxon>Peptoniphilus</taxon>
    </lineage>
</organism>
<dbReference type="Proteomes" id="UP001210339">
    <property type="component" value="Chromosome"/>
</dbReference>
<protein>
    <submittedName>
        <fullName evidence="3">SpoIID/LytB domain-containing protein</fullName>
    </submittedName>
</protein>
<reference evidence="3 4" key="1">
    <citation type="submission" date="2023-01" db="EMBL/GenBank/DDBJ databases">
        <authorList>
            <person name="Lee S.H."/>
            <person name="Jung H.S."/>
            <person name="Yun J.U."/>
        </authorList>
    </citation>
    <scope>NUCLEOTIDE SEQUENCE [LARGE SCALE GENOMIC DNA]</scope>
    <source>
        <strain evidence="3 4">CBA3646</strain>
    </source>
</reference>
<dbReference type="EMBL" id="CP115667">
    <property type="protein sequence ID" value="WBW50645.1"/>
    <property type="molecule type" value="Genomic_DNA"/>
</dbReference>
<name>A0ABY7QV32_9FIRM</name>
<keyword evidence="4" id="KW-1185">Reference proteome</keyword>
<dbReference type="InterPro" id="IPR013486">
    <property type="entry name" value="SpoIID/LytB"/>
</dbReference>
<dbReference type="InterPro" id="IPR051922">
    <property type="entry name" value="Bact_Sporulation_Assoc"/>
</dbReference>
<sequence length="374" mass="40556">MKKIFAAALLCLTCATPAFAGSMAAPLEIRIGSPVQEAKITSEANFYLTDVNGGKVQDLWTNTITAQVDGDKINLYDENGHAVSYDFPQDGILNIASETGVIVQNTYRGTVHFEVYQGKIHIINLIDMESYLKGVINNEMDASYPYEALKAQAIVSRSFAMSNRTKYAKEGYDLRDDTSCQVYKGMGSEKDLTTKAVNETAGEYLAYDGNPVSAIFGASSGGYIASPTDVWGGEIPGLRAKEDPYSVDYVWDYTITTSEFINKIKSKGDIGDLIDVTVLELDGSHRVKTLSVTGTNTTLQIKGTDLRNLLGSGNIKSTLFSVSYDSASQTVIFNGKGYGHGVGFSQQGGAKMAKSGLTVYDILKFYFEDATLVK</sequence>
<dbReference type="InterPro" id="IPR013693">
    <property type="entry name" value="SpoIID/LytB_N"/>
</dbReference>
<dbReference type="RefSeq" id="WP_271192170.1">
    <property type="nucleotide sequence ID" value="NZ_CP115667.1"/>
</dbReference>
<feature type="signal peptide" evidence="1">
    <location>
        <begin position="1"/>
        <end position="20"/>
    </location>
</feature>
<keyword evidence="1" id="KW-0732">Signal</keyword>
<evidence type="ECO:0000313" key="4">
    <source>
        <dbReference type="Proteomes" id="UP001210339"/>
    </source>
</evidence>
<feature type="domain" description="Sporulation stage II protein D amidase enhancer LytB N-terminal" evidence="2">
    <location>
        <begin position="116"/>
        <end position="207"/>
    </location>
</feature>
<accession>A0ABY7QV32</accession>
<dbReference type="Pfam" id="PF08486">
    <property type="entry name" value="SpoIID"/>
    <property type="match status" value="1"/>
</dbReference>
<gene>
    <name evidence="3" type="ORF">O6R05_03605</name>
</gene>
<feature type="chain" id="PRO_5045897762" evidence="1">
    <location>
        <begin position="21"/>
        <end position="374"/>
    </location>
</feature>
<proteinExistence type="predicted"/>
<dbReference type="PANTHER" id="PTHR30032">
    <property type="entry name" value="N-ACETYLMURAMOYL-L-ALANINE AMIDASE-RELATED"/>
    <property type="match status" value="1"/>
</dbReference>